<protein>
    <submittedName>
        <fullName evidence="1">Uncharacterized protein</fullName>
    </submittedName>
</protein>
<organism evidence="1 2">
    <name type="scientific">Vibrio cholerae</name>
    <dbReference type="NCBI Taxonomy" id="666"/>
    <lineage>
        <taxon>Bacteria</taxon>
        <taxon>Pseudomonadati</taxon>
        <taxon>Pseudomonadota</taxon>
        <taxon>Gammaproteobacteria</taxon>
        <taxon>Vibrionales</taxon>
        <taxon>Vibrionaceae</taxon>
        <taxon>Vibrio</taxon>
    </lineage>
</organism>
<comment type="caution">
    <text evidence="1">The sequence shown here is derived from an EMBL/GenBank/DDBJ whole genome shotgun (WGS) entry which is preliminary data.</text>
</comment>
<evidence type="ECO:0000313" key="1">
    <source>
        <dbReference type="EMBL" id="KAA1253366.1"/>
    </source>
</evidence>
<dbReference type="EMBL" id="VUAA01000022">
    <property type="protein sequence ID" value="KAA1253366.1"/>
    <property type="molecule type" value="Genomic_DNA"/>
</dbReference>
<proteinExistence type="predicted"/>
<sequence length="78" mass="8869">MSTTIKFVKPEHEEILREYLDKNNVALVFGKELQEKLESKDIEDGEEVDYDPSMSSDVIVEVVTTTKHPVMISALSEI</sequence>
<dbReference type="AlphaFoldDB" id="A0A5Q6PEY7"/>
<name>A0A5Q6PEY7_VIBCL</name>
<reference evidence="1 2" key="1">
    <citation type="submission" date="2019-09" db="EMBL/GenBank/DDBJ databases">
        <authorList>
            <person name="Kritzky A."/>
            <person name="Schelkanova E.Y."/>
            <person name="Alkhova Z.V."/>
            <person name="Smirnova N.I."/>
        </authorList>
    </citation>
    <scope>NUCLEOTIDE SEQUENCE [LARGE SCALE GENOMIC DNA]</scope>
    <source>
        <strain evidence="1 2">M1526</strain>
    </source>
</reference>
<accession>A0A5Q6PEY7</accession>
<gene>
    <name evidence="1" type="ORF">F0M16_17695</name>
</gene>
<evidence type="ECO:0000313" key="2">
    <source>
        <dbReference type="Proteomes" id="UP000323225"/>
    </source>
</evidence>
<dbReference type="Proteomes" id="UP000323225">
    <property type="component" value="Unassembled WGS sequence"/>
</dbReference>